<comment type="caution">
    <text evidence="4">The sequence shown here is derived from an EMBL/GenBank/DDBJ whole genome shotgun (WGS) entry which is preliminary data.</text>
</comment>
<reference evidence="4 5" key="1">
    <citation type="journal article" date="2017" name="BMC Genomics">
        <title>Comparative genomic and phylogenomic analyses of the Bifidobacteriaceae family.</title>
        <authorList>
            <person name="Lugli G.A."/>
            <person name="Milani C."/>
            <person name="Turroni F."/>
            <person name="Duranti S."/>
            <person name="Mancabelli L."/>
            <person name="Mangifesta M."/>
            <person name="Ferrario C."/>
            <person name="Modesto M."/>
            <person name="Mattarelli P."/>
            <person name="Jiri K."/>
            <person name="van Sinderen D."/>
            <person name="Ventura M."/>
        </authorList>
    </citation>
    <scope>NUCLEOTIDE SEQUENCE [LARGE SCALE GENOMIC DNA]</scope>
    <source>
        <strain evidence="4 5">DSM 100201</strain>
    </source>
</reference>
<organism evidence="4 5">
    <name type="scientific">Bifidobacterium tissieri</name>
    <dbReference type="NCBI Taxonomy" id="1630162"/>
    <lineage>
        <taxon>Bacteria</taxon>
        <taxon>Bacillati</taxon>
        <taxon>Actinomycetota</taxon>
        <taxon>Actinomycetes</taxon>
        <taxon>Bifidobacteriales</taxon>
        <taxon>Bifidobacteriaceae</taxon>
        <taxon>Bifidobacterium</taxon>
    </lineage>
</organism>
<proteinExistence type="predicted"/>
<evidence type="ECO:0000256" key="2">
    <source>
        <dbReference type="SAM" id="SignalP"/>
    </source>
</evidence>
<name>A0A261FDY4_9BIFI</name>
<keyword evidence="1" id="KW-0812">Transmembrane</keyword>
<dbReference type="PROSITE" id="PS51257">
    <property type="entry name" value="PROKAR_LIPOPROTEIN"/>
    <property type="match status" value="1"/>
</dbReference>
<dbReference type="EMBL" id="MWWV01000009">
    <property type="protein sequence ID" value="OZG57359.1"/>
    <property type="molecule type" value="Genomic_DNA"/>
</dbReference>
<evidence type="ECO:0000313" key="4">
    <source>
        <dbReference type="EMBL" id="OZG57359.1"/>
    </source>
</evidence>
<feature type="chain" id="PRO_5012582460" evidence="2">
    <location>
        <begin position="33"/>
        <end position="547"/>
    </location>
</feature>
<dbReference type="Proteomes" id="UP000216444">
    <property type="component" value="Unassembled WGS sequence"/>
</dbReference>
<evidence type="ECO:0000313" key="5">
    <source>
        <dbReference type="Proteomes" id="UP000216444"/>
    </source>
</evidence>
<dbReference type="SUPFAM" id="SSF49478">
    <property type="entry name" value="Cna protein B-type domain"/>
    <property type="match status" value="1"/>
</dbReference>
<accession>A0A261FDY4</accession>
<sequence>MKRNIVSRTLAGVAAAAISLGCFALGAGTAQAADNDATITLSGEVAGHTFKAYQLATFEKVKSDGTNITSMELATVTDKADLIKTTAEAAANEAGGVGADKVKTLPAAYTGNPAGWLSSWTSTAEGTNDATAVRLFTEKYVAADGLGDPAATVTGADGATEAVFNFGNVASNAGWFVITDTDANGAQLGSPILVGSTWTGKTTLNNVTLGVAKVKPSETDKVAAPTKTADKKSVSVVSKAPGNGDANWITYTLTGVLPKHATAGYVYKFVDVPQAGLTTTPNGFTAQIQSVDENGQLKVDADGNPVYENLPAANVTVPRRQTVGDGTKTFEIALKNVDKLTPGAAVKVTYMGYVTAEPEYNDAGVGTVSNTAHIQYGAADAVASTESASASVNVFKGFQFTKIGADTKKALAGATFTLKLKDSTDTTALRTATSGEDGVISFSGLGAGRYVVSETVVPNGYYQNIKPSFEVEVYETGKYTIYTDTTWDLVNNTDQNNVTVTNVNNVTQLPSTGGMGIGVITAAIVLAAAGSVFFAAKTIRNRRVARM</sequence>
<gene>
    <name evidence="4" type="ORF">BTIS_1453</name>
</gene>
<feature type="domain" description="SpaA-like prealbumin fold" evidence="3">
    <location>
        <begin position="398"/>
        <end position="482"/>
    </location>
</feature>
<feature type="transmembrane region" description="Helical" evidence="1">
    <location>
        <begin position="515"/>
        <end position="536"/>
    </location>
</feature>
<evidence type="ECO:0000256" key="1">
    <source>
        <dbReference type="SAM" id="Phobius"/>
    </source>
</evidence>
<dbReference type="InterPro" id="IPR013783">
    <property type="entry name" value="Ig-like_fold"/>
</dbReference>
<keyword evidence="1" id="KW-1133">Transmembrane helix</keyword>
<keyword evidence="5" id="KW-1185">Reference proteome</keyword>
<protein>
    <submittedName>
        <fullName evidence="4">Fimbrial subunit-like protein</fullName>
    </submittedName>
</protein>
<dbReference type="GO" id="GO:0005975">
    <property type="term" value="P:carbohydrate metabolic process"/>
    <property type="evidence" value="ECO:0007669"/>
    <property type="project" value="UniProtKB-ARBA"/>
</dbReference>
<dbReference type="AlphaFoldDB" id="A0A261FDY4"/>
<dbReference type="Gene3D" id="2.60.40.10">
    <property type="entry name" value="Immunoglobulins"/>
    <property type="match status" value="1"/>
</dbReference>
<keyword evidence="2" id="KW-0732">Signal</keyword>
<feature type="signal peptide" evidence="2">
    <location>
        <begin position="1"/>
        <end position="32"/>
    </location>
</feature>
<dbReference type="Pfam" id="PF17802">
    <property type="entry name" value="SpaA"/>
    <property type="match status" value="1"/>
</dbReference>
<dbReference type="InterPro" id="IPR041033">
    <property type="entry name" value="SpaA_PFL_dom_1"/>
</dbReference>
<dbReference type="RefSeq" id="WP_094664110.1">
    <property type="nucleotide sequence ID" value="NZ_MWWV01000009.1"/>
</dbReference>
<keyword evidence="1" id="KW-0472">Membrane</keyword>
<evidence type="ECO:0000259" key="3">
    <source>
        <dbReference type="Pfam" id="PF17802"/>
    </source>
</evidence>